<evidence type="ECO:0000256" key="12">
    <source>
        <dbReference type="SAM" id="MobiDB-lite"/>
    </source>
</evidence>
<evidence type="ECO:0000256" key="3">
    <source>
        <dbReference type="ARBA" id="ARBA00004496"/>
    </source>
</evidence>
<dbReference type="InterPro" id="IPR044060">
    <property type="entry name" value="Bacterial_rp_domain"/>
</dbReference>
<dbReference type="InterPro" id="IPR001611">
    <property type="entry name" value="Leu-rich_rpt"/>
</dbReference>
<dbReference type="PRINTS" id="PR01217">
    <property type="entry name" value="PRICHEXTENSN"/>
</dbReference>
<dbReference type="EMBL" id="AP014633">
    <property type="protein sequence ID" value="BAP56969.1"/>
    <property type="molecule type" value="Genomic_DNA"/>
</dbReference>
<dbReference type="SUPFAM" id="SSF49265">
    <property type="entry name" value="Fibronectin type III"/>
    <property type="match status" value="1"/>
</dbReference>
<dbReference type="InterPro" id="IPR003961">
    <property type="entry name" value="FN3_dom"/>
</dbReference>
<feature type="region of interest" description="Disordered" evidence="12">
    <location>
        <begin position="459"/>
        <end position="583"/>
    </location>
</feature>
<evidence type="ECO:0000256" key="10">
    <source>
        <dbReference type="ARBA" id="ARBA00023136"/>
    </source>
</evidence>
<dbReference type="SMART" id="SM00365">
    <property type="entry name" value="LRR_SD22"/>
    <property type="match status" value="5"/>
</dbReference>
<protein>
    <recommendedName>
        <fullName evidence="13">Fibronectin type-III domain-containing protein</fullName>
    </recommendedName>
</protein>
<proteinExistence type="predicted"/>
<evidence type="ECO:0000256" key="4">
    <source>
        <dbReference type="ARBA" id="ARBA00022490"/>
    </source>
</evidence>
<dbReference type="Gene3D" id="3.80.10.10">
    <property type="entry name" value="Ribonuclease Inhibitor"/>
    <property type="match status" value="2"/>
</dbReference>
<evidence type="ECO:0000256" key="8">
    <source>
        <dbReference type="ARBA" id="ARBA00022989"/>
    </source>
</evidence>
<evidence type="ECO:0000259" key="13">
    <source>
        <dbReference type="SMART" id="SM00060"/>
    </source>
</evidence>
<dbReference type="FunFam" id="3.80.10.10:FF:000129">
    <property type="entry name" value="Leucine-rich repeat receptor-like kinase"/>
    <property type="match status" value="1"/>
</dbReference>
<feature type="compositionally biased region" description="Pro residues" evidence="12">
    <location>
        <begin position="484"/>
        <end position="504"/>
    </location>
</feature>
<organism evidence="14 15">
    <name type="scientific">Thioploca ingrica</name>
    <dbReference type="NCBI Taxonomy" id="40754"/>
    <lineage>
        <taxon>Bacteria</taxon>
        <taxon>Pseudomonadati</taxon>
        <taxon>Pseudomonadota</taxon>
        <taxon>Gammaproteobacteria</taxon>
        <taxon>Thiotrichales</taxon>
        <taxon>Thiotrichaceae</taxon>
        <taxon>Thioploca</taxon>
    </lineage>
</organism>
<dbReference type="SUPFAM" id="SSF52058">
    <property type="entry name" value="L domain-like"/>
    <property type="match status" value="1"/>
</dbReference>
<keyword evidence="11" id="KW-0966">Cell projection</keyword>
<dbReference type="NCBIfam" id="NF012200">
    <property type="entry name" value="choice_anch_D"/>
    <property type="match status" value="1"/>
</dbReference>
<feature type="compositionally biased region" description="Pro residues" evidence="12">
    <location>
        <begin position="465"/>
        <end position="476"/>
    </location>
</feature>
<keyword evidence="5" id="KW-0433">Leucine-rich repeat</keyword>
<feature type="domain" description="Fibronectin type-III" evidence="13">
    <location>
        <begin position="359"/>
        <end position="442"/>
    </location>
</feature>
<keyword evidence="10" id="KW-0472">Membrane</keyword>
<dbReference type="Pfam" id="PF23598">
    <property type="entry name" value="LRR_14"/>
    <property type="match status" value="1"/>
</dbReference>
<dbReference type="CDD" id="cd00063">
    <property type="entry name" value="FN3"/>
    <property type="match status" value="1"/>
</dbReference>
<dbReference type="KEGG" id="tig:THII_2672"/>
<reference evidence="14 15" key="1">
    <citation type="journal article" date="2014" name="ISME J.">
        <title>Ecophysiology of Thioploca ingrica as revealed by the complete genome sequence supplemented with proteomic evidence.</title>
        <authorList>
            <person name="Kojima H."/>
            <person name="Ogura Y."/>
            <person name="Yamamoto N."/>
            <person name="Togashi T."/>
            <person name="Mori H."/>
            <person name="Watanabe T."/>
            <person name="Nemoto F."/>
            <person name="Kurokawa K."/>
            <person name="Hayashi T."/>
            <person name="Fukui M."/>
        </authorList>
    </citation>
    <scope>NUCLEOTIDE SEQUENCE [LARGE SCALE GENOMIC DNA]</scope>
</reference>
<dbReference type="InterPro" id="IPR032675">
    <property type="entry name" value="LRR_dom_sf"/>
</dbReference>
<gene>
    <name evidence="14" type="ORF">THII_2672</name>
</gene>
<dbReference type="Pfam" id="PF00041">
    <property type="entry name" value="fn3"/>
    <property type="match status" value="1"/>
</dbReference>
<dbReference type="HOGENOM" id="CLU_319802_0_0_6"/>
<keyword evidence="6" id="KW-0812">Transmembrane</keyword>
<dbReference type="Pfam" id="PF00560">
    <property type="entry name" value="LRR_1"/>
    <property type="match status" value="2"/>
</dbReference>
<dbReference type="PRINTS" id="PR00019">
    <property type="entry name" value="LEURICHRPT"/>
</dbReference>
<evidence type="ECO:0000256" key="1">
    <source>
        <dbReference type="ARBA" id="ARBA00004138"/>
    </source>
</evidence>
<keyword evidence="15" id="KW-1185">Reference proteome</keyword>
<keyword evidence="9" id="KW-0969">Cilium</keyword>
<comment type="subcellular location">
    <subcellularLocation>
        <location evidence="1">Cell projection</location>
        <location evidence="1">Cilium</location>
    </subcellularLocation>
    <subcellularLocation>
        <location evidence="3">Cytoplasm</location>
    </subcellularLocation>
    <subcellularLocation>
        <location evidence="2">Membrane</location>
    </subcellularLocation>
</comment>
<dbReference type="Gene3D" id="2.60.40.10">
    <property type="entry name" value="Immunoglobulins"/>
    <property type="match status" value="2"/>
</dbReference>
<evidence type="ECO:0000256" key="11">
    <source>
        <dbReference type="ARBA" id="ARBA00023273"/>
    </source>
</evidence>
<dbReference type="STRING" id="40754.THII_2672"/>
<dbReference type="PANTHER" id="PTHR46662:SF104">
    <property type="entry name" value="GPI-ANCHORED ADHESIN-LIKE PROTEIN PGA55-RELATED"/>
    <property type="match status" value="1"/>
</dbReference>
<dbReference type="GO" id="GO:0005737">
    <property type="term" value="C:cytoplasm"/>
    <property type="evidence" value="ECO:0007669"/>
    <property type="project" value="UniProtKB-SubCell"/>
</dbReference>
<keyword evidence="8" id="KW-1133">Transmembrane helix</keyword>
<dbReference type="InterPro" id="IPR003591">
    <property type="entry name" value="Leu-rich_rpt_typical-subtyp"/>
</dbReference>
<dbReference type="InterPro" id="IPR053879">
    <property type="entry name" value="HYDIN_VesB_CFA65-like_Ig"/>
</dbReference>
<dbReference type="InterPro" id="IPR055414">
    <property type="entry name" value="LRR_R13L4/SHOC2-like"/>
</dbReference>
<sequence>MAECNTLINLYNNTDGGHWSDNSSNNWNVTDTPCTDWAGIMCSERHVISINRREQNLSGSIPDLSVLTGLQYLYLSDNQLSGPISDLSTLTQLQEIELHNNQLTGSIPDWSMLTQLKKIELYNNQLTGAIPDLGKLADLEILTLGANPLTAGLISDWISKLTHLKSLDLSHCQRTGTIPDFLGTLTQLEWLSLNKNQLTGSIPNWINNLKLLQTLLLADNQLTGSIPDLSTLINLQTLDLSVNQLSGSIPNLSTLSNLQTLDLSANQLSGSIPNLSTLSNLQKLYLGINRLSGTIPDLSASLQFLDLSVNQLGGFIPVSLSTLTDLKELTLDYNRLTAQDPKLIDFLINQNRNWADTQTIPPTDLQATPLSENSVQISWTPILYTDDGGYYQVKYAADPDQPYIPAATTTADKNATSYVVTGLSPGTLYYFVVETFTPAHDLQQNDLTSDLSIGISATTKVLPNPSTPDPSTPTPDPSTTTPNPSTPTPDPSTPTPDPSTPTPDPSTSTPDPSTKTPDPSTTTPDPSTTTPDPSTTTPDPSTTTPDPSTTTPDPSITTPDPSTKTPDPLTKTPDPIPIISTTPLPQTMNLTVRFIGNGHGRVTSNPSGINCNSSEPKCSYFPNTTSWVTLIATPEFDSEFAGWDGYQSDCNDGKVFMSDNRSCTAHFNLLRFPLTVTTVGKGKVNITSIGVECRDQCRYLVDMNTKMILTAVPEVDWQFESWQGNCDQNGQVTVNKEKQCQAVFVKVTQSTTGVTPTNTSNTSSKLIGYGNQPILVDNCSNQTSSNCSATITSPPFLRESNTTVPIILTDELQPITETITLTENRSTVAVPHLLINPASYDFGNITVGNTSSAQVFTLTNIGEANLQLGQLTLPNQEFILTDACSNQTLSTGNHCSVIVIFQPQSVGMKIADLAIPTNNPKQDTITVIPLKGRGNAIVTVNPKAINSSRPLLVTFSSPLTAVITSKGVELNWEIAVTDSNPIAATHLWRAKSVNGDCPQDINQYDQRTALELKNEPHLDYQGTDTACYGLQTIEYNGKISWYITPAR</sequence>
<keyword evidence="7" id="KW-0677">Repeat</keyword>
<dbReference type="Pfam" id="PF18998">
    <property type="entry name" value="Flg_new_2"/>
    <property type="match status" value="1"/>
</dbReference>
<dbReference type="Pfam" id="PF22544">
    <property type="entry name" value="HYDIN_VesB_CFA65-like_Ig"/>
    <property type="match status" value="1"/>
</dbReference>
<accession>A0A090AI13</accession>
<dbReference type="FunFam" id="3.80.10.10:FF:000041">
    <property type="entry name" value="LRR receptor-like serine/threonine-protein kinase ERECTA"/>
    <property type="match status" value="2"/>
</dbReference>
<evidence type="ECO:0000256" key="5">
    <source>
        <dbReference type="ARBA" id="ARBA00022614"/>
    </source>
</evidence>
<evidence type="ECO:0000313" key="15">
    <source>
        <dbReference type="Proteomes" id="UP000031623"/>
    </source>
</evidence>
<dbReference type="Proteomes" id="UP000031623">
    <property type="component" value="Chromosome"/>
</dbReference>
<evidence type="ECO:0000256" key="7">
    <source>
        <dbReference type="ARBA" id="ARBA00022737"/>
    </source>
</evidence>
<evidence type="ECO:0000313" key="14">
    <source>
        <dbReference type="EMBL" id="BAP56969.1"/>
    </source>
</evidence>
<evidence type="ECO:0000256" key="2">
    <source>
        <dbReference type="ARBA" id="ARBA00004370"/>
    </source>
</evidence>
<name>A0A090AI13_9GAMM</name>
<dbReference type="AlphaFoldDB" id="A0A090AI13"/>
<dbReference type="GO" id="GO:0016020">
    <property type="term" value="C:membrane"/>
    <property type="evidence" value="ECO:0007669"/>
    <property type="project" value="UniProtKB-SubCell"/>
</dbReference>
<dbReference type="SMART" id="SM00060">
    <property type="entry name" value="FN3"/>
    <property type="match status" value="1"/>
</dbReference>
<dbReference type="SMART" id="SM00369">
    <property type="entry name" value="LRR_TYP"/>
    <property type="match status" value="6"/>
</dbReference>
<evidence type="ECO:0000256" key="9">
    <source>
        <dbReference type="ARBA" id="ARBA00023069"/>
    </source>
</evidence>
<keyword evidence="4" id="KW-0963">Cytoplasm</keyword>
<evidence type="ECO:0000256" key="6">
    <source>
        <dbReference type="ARBA" id="ARBA00022692"/>
    </source>
</evidence>
<dbReference type="InterPro" id="IPR036116">
    <property type="entry name" value="FN3_sf"/>
</dbReference>
<feature type="compositionally biased region" description="Low complexity" evidence="12">
    <location>
        <begin position="505"/>
        <end position="583"/>
    </location>
</feature>
<dbReference type="PANTHER" id="PTHR46662">
    <property type="entry name" value="DI-GLUCOSE BINDING PROTEIN WITH LEUCINE-RICH REPEAT DOMAIN-CONTAINING PROTEIN"/>
    <property type="match status" value="1"/>
</dbReference>
<dbReference type="InterPro" id="IPR013783">
    <property type="entry name" value="Ig-like_fold"/>
</dbReference>